<gene>
    <name evidence="1" type="ORF">mMyoMyo1_009898</name>
</gene>
<proteinExistence type="predicted"/>
<dbReference type="Proteomes" id="UP000527355">
    <property type="component" value="Unassembled WGS sequence"/>
</dbReference>
<reference evidence="1 2" key="1">
    <citation type="journal article" date="2020" name="Nature">
        <title>Six reference-quality genomes reveal evolution of bat adaptations.</title>
        <authorList>
            <person name="Jebb D."/>
            <person name="Huang Z."/>
            <person name="Pippel M."/>
            <person name="Hughes G.M."/>
            <person name="Lavrichenko K."/>
            <person name="Devanna P."/>
            <person name="Winkler S."/>
            <person name="Jermiin L.S."/>
            <person name="Skirmuntt E.C."/>
            <person name="Katzourakis A."/>
            <person name="Burkitt-Gray L."/>
            <person name="Ray D.A."/>
            <person name="Sullivan K.A.M."/>
            <person name="Roscito J.G."/>
            <person name="Kirilenko B.M."/>
            <person name="Davalos L.M."/>
            <person name="Corthals A.P."/>
            <person name="Power M.L."/>
            <person name="Jones G."/>
            <person name="Ransome R.D."/>
            <person name="Dechmann D.K.N."/>
            <person name="Locatelli A.G."/>
            <person name="Puechmaille S.J."/>
            <person name="Fedrigo O."/>
            <person name="Jarvis E.D."/>
            <person name="Hiller M."/>
            <person name="Vernes S.C."/>
            <person name="Myers E.W."/>
            <person name="Teeling E.C."/>
        </authorList>
    </citation>
    <scope>NUCLEOTIDE SEQUENCE [LARGE SCALE GENOMIC DNA]</scope>
    <source>
        <strain evidence="1">MMyoMyo1</strain>
        <tissue evidence="1">Flight muscle</tissue>
    </source>
</reference>
<sequence length="139" mass="16153">MFLHRASIQGRGNPPNKQKLKTLNNQKKHNKQRKNGHVFISRKDLFMSTGLKKGIYLYIYIYLYVYNTVNKENSNQEQDLYTIQYSSEEEGVKHWGWREGVGGFLPCFSPPVISCLPPSPTPSKYLGGRVWPSFTRMNH</sequence>
<comment type="caution">
    <text evidence="1">The sequence shown here is derived from an EMBL/GenBank/DDBJ whole genome shotgun (WGS) entry which is preliminary data.</text>
</comment>
<name>A0A7J7ZY38_MYOMY</name>
<evidence type="ECO:0000313" key="2">
    <source>
        <dbReference type="Proteomes" id="UP000527355"/>
    </source>
</evidence>
<protein>
    <submittedName>
        <fullName evidence="1">Uncharacterized protein</fullName>
    </submittedName>
</protein>
<keyword evidence="2" id="KW-1185">Reference proteome</keyword>
<dbReference type="AlphaFoldDB" id="A0A7J7ZY38"/>
<accession>A0A7J7ZY38</accession>
<organism evidence="1 2">
    <name type="scientific">Myotis myotis</name>
    <name type="common">Greater mouse-eared bat</name>
    <name type="synonym">Vespertilio myotis</name>
    <dbReference type="NCBI Taxonomy" id="51298"/>
    <lineage>
        <taxon>Eukaryota</taxon>
        <taxon>Metazoa</taxon>
        <taxon>Chordata</taxon>
        <taxon>Craniata</taxon>
        <taxon>Vertebrata</taxon>
        <taxon>Euteleostomi</taxon>
        <taxon>Mammalia</taxon>
        <taxon>Eutheria</taxon>
        <taxon>Laurasiatheria</taxon>
        <taxon>Chiroptera</taxon>
        <taxon>Yangochiroptera</taxon>
        <taxon>Vespertilionidae</taxon>
        <taxon>Myotis</taxon>
    </lineage>
</organism>
<dbReference type="EMBL" id="JABWUV010000002">
    <property type="protein sequence ID" value="KAF6379028.1"/>
    <property type="molecule type" value="Genomic_DNA"/>
</dbReference>
<evidence type="ECO:0000313" key="1">
    <source>
        <dbReference type="EMBL" id="KAF6379028.1"/>
    </source>
</evidence>